<evidence type="ECO:0000256" key="14">
    <source>
        <dbReference type="ARBA" id="ARBA00083107"/>
    </source>
</evidence>
<dbReference type="GO" id="GO:0000719">
    <property type="term" value="P:photoreactive repair"/>
    <property type="evidence" value="ECO:0007669"/>
    <property type="project" value="TreeGrafter"/>
</dbReference>
<evidence type="ECO:0000313" key="16">
    <source>
        <dbReference type="Proteomes" id="UP000092443"/>
    </source>
</evidence>
<dbReference type="Gene3D" id="1.10.579.10">
    <property type="entry name" value="DNA Cyclobutane Dipyrimidine Photolyase, subunit A, domain 3"/>
    <property type="match status" value="1"/>
</dbReference>
<keyword evidence="10" id="KW-0456">Lyase</keyword>
<evidence type="ECO:0000256" key="11">
    <source>
        <dbReference type="ARBA" id="ARBA00031671"/>
    </source>
</evidence>
<dbReference type="PROSITE" id="PS51645">
    <property type="entry name" value="PHR_CRY_ALPHA_BETA"/>
    <property type="match status" value="1"/>
</dbReference>
<evidence type="ECO:0000256" key="4">
    <source>
        <dbReference type="ARBA" id="ARBA00014046"/>
    </source>
</evidence>
<name>A0A9C5ZGN2_9MUSC</name>
<evidence type="ECO:0000313" key="17">
    <source>
        <dbReference type="RefSeq" id="XP_037895799.1"/>
    </source>
</evidence>
<keyword evidence="5" id="KW-0285">Flavoprotein</keyword>
<evidence type="ECO:0000256" key="5">
    <source>
        <dbReference type="ARBA" id="ARBA00022630"/>
    </source>
</evidence>
<dbReference type="SUPFAM" id="SSF48173">
    <property type="entry name" value="Cryptochrome/photolyase FAD-binding domain"/>
    <property type="match status" value="1"/>
</dbReference>
<evidence type="ECO:0000256" key="8">
    <source>
        <dbReference type="ARBA" id="ARBA00023125"/>
    </source>
</evidence>
<dbReference type="GeneID" id="119641276"/>
<evidence type="ECO:0000256" key="2">
    <source>
        <dbReference type="ARBA" id="ARBA00006409"/>
    </source>
</evidence>
<dbReference type="PROSITE" id="PS01084">
    <property type="entry name" value="DNA_PHOTOLYASES_2_2"/>
    <property type="match status" value="1"/>
</dbReference>
<dbReference type="EC" id="4.1.99.3" evidence="3"/>
<keyword evidence="9" id="KW-0234">DNA repair</keyword>
<evidence type="ECO:0000256" key="7">
    <source>
        <dbReference type="ARBA" id="ARBA00022827"/>
    </source>
</evidence>
<comment type="cofactor">
    <cofactor evidence="1">
        <name>FAD</name>
        <dbReference type="ChEBI" id="CHEBI:57692"/>
    </cofactor>
</comment>
<keyword evidence="6" id="KW-0227">DNA damage</keyword>
<comment type="similarity">
    <text evidence="2">Belongs to the DNA photolyase class-2 family.</text>
</comment>
<evidence type="ECO:0000259" key="15">
    <source>
        <dbReference type="PROSITE" id="PS51645"/>
    </source>
</evidence>
<dbReference type="PANTHER" id="PTHR10211:SF0">
    <property type="entry name" value="DEOXYRIBODIPYRIMIDINE PHOTO-LYASE"/>
    <property type="match status" value="1"/>
</dbReference>
<dbReference type="FunFam" id="3.40.50.620:FF:000110">
    <property type="entry name" value="Deoxyribodipyrimidine photolyase"/>
    <property type="match status" value="1"/>
</dbReference>
<dbReference type="Proteomes" id="UP000092443">
    <property type="component" value="Unplaced"/>
</dbReference>
<dbReference type="KEGG" id="gfs:119641276"/>
<dbReference type="InterPro" id="IPR008148">
    <property type="entry name" value="DNA_photolyase_2"/>
</dbReference>
<dbReference type="InterPro" id="IPR036155">
    <property type="entry name" value="Crypto/Photolyase_N_sf"/>
</dbReference>
<gene>
    <name evidence="17" type="primary">LOC119641276</name>
</gene>
<evidence type="ECO:0000256" key="12">
    <source>
        <dbReference type="ARBA" id="ARBA00033999"/>
    </source>
</evidence>
<dbReference type="InterPro" id="IPR014729">
    <property type="entry name" value="Rossmann-like_a/b/a_fold"/>
</dbReference>
<dbReference type="Gene3D" id="1.25.40.80">
    <property type="match status" value="1"/>
</dbReference>
<dbReference type="GO" id="GO:0009650">
    <property type="term" value="P:UV protection"/>
    <property type="evidence" value="ECO:0007669"/>
    <property type="project" value="UniProtKB-ARBA"/>
</dbReference>
<dbReference type="PROSITE" id="PS01083">
    <property type="entry name" value="DNA_PHOTOLYASES_2_1"/>
    <property type="match status" value="1"/>
</dbReference>
<dbReference type="GO" id="GO:0003677">
    <property type="term" value="F:DNA binding"/>
    <property type="evidence" value="ECO:0007669"/>
    <property type="project" value="UniProtKB-KW"/>
</dbReference>
<reference evidence="17" key="1">
    <citation type="submission" date="2025-08" db="UniProtKB">
        <authorList>
            <consortium name="RefSeq"/>
        </authorList>
    </citation>
    <scope>IDENTIFICATION</scope>
    <source>
        <tissue evidence="17">Whole body pupa</tissue>
    </source>
</reference>
<accession>A0A9C5ZGN2</accession>
<evidence type="ECO:0000256" key="6">
    <source>
        <dbReference type="ARBA" id="ARBA00022763"/>
    </source>
</evidence>
<dbReference type="PANTHER" id="PTHR10211">
    <property type="entry name" value="DEOXYRIBODIPYRIMIDINE PHOTOLYASE"/>
    <property type="match status" value="1"/>
</dbReference>
<evidence type="ECO:0000256" key="10">
    <source>
        <dbReference type="ARBA" id="ARBA00023239"/>
    </source>
</evidence>
<sequence>MLKSVKTTAAFINFNAHKSLFKMKRSKQSAKISKKIKFSNRQEFDEDHNNSLAESFRQKRLCCSDSVIDFAYKKKRVRILTENQREVREDCEGPVVYWMYRDQRVQDNWAFLYAQRLALKLELPLCVCFCLLPKYIHTTLRHYKFMLTGLEEVAQECEDLNVNFHLLNGPAHQSLVEFLKEVDAATVVCDFSPLRLPLQWLEEIKEVLPTTIPFVQIDAHNVVPVWIASQKQEYAARTIRNKINSQLEEYLTEFPPLIKHKYLNKKPSTKVNWRSIYNTLKCLKTVDEVSGVMPGYKNACRKLLEFCQKRLKLFHEKRNDPNIDALSGLSPWFNFGQISIQRCILEIKTYEHKFKDSVVAFCEEAIVRRELADNFCFYNQNYDNFEGLQDWSRKTLNEHRKDVRSPCYSLEEFEQARTHDDLWNSAQLQLMREGKMHGFLRMYWAKKILEWSKSPEDALEFSLLLNDRYSLDGTDPNGYVGCMWSIGGIHDQGWAERKIFGKIRYMNYQGCKRKFDVAAFVARYGGVAHIKT</sequence>
<dbReference type="NCBIfam" id="TIGR00591">
    <property type="entry name" value="phr2"/>
    <property type="match status" value="1"/>
</dbReference>
<dbReference type="Gene3D" id="3.40.50.620">
    <property type="entry name" value="HUPs"/>
    <property type="match status" value="1"/>
</dbReference>
<dbReference type="InterPro" id="IPR032673">
    <property type="entry name" value="DNA_photolyase_2_CS"/>
</dbReference>
<keyword evidence="8" id="KW-0238">DNA-binding</keyword>
<feature type="domain" description="Photolyase/cryptochrome alpha/beta" evidence="15">
    <location>
        <begin position="93"/>
        <end position="225"/>
    </location>
</feature>
<evidence type="ECO:0000256" key="3">
    <source>
        <dbReference type="ARBA" id="ARBA00013149"/>
    </source>
</evidence>
<evidence type="ECO:0000256" key="13">
    <source>
        <dbReference type="ARBA" id="ARBA00059220"/>
    </source>
</evidence>
<dbReference type="Pfam" id="PF00875">
    <property type="entry name" value="DNA_photolyase"/>
    <property type="match status" value="1"/>
</dbReference>
<organism evidence="16 17">
    <name type="scientific">Glossina fuscipes</name>
    <dbReference type="NCBI Taxonomy" id="7396"/>
    <lineage>
        <taxon>Eukaryota</taxon>
        <taxon>Metazoa</taxon>
        <taxon>Ecdysozoa</taxon>
        <taxon>Arthropoda</taxon>
        <taxon>Hexapoda</taxon>
        <taxon>Insecta</taxon>
        <taxon>Pterygota</taxon>
        <taxon>Neoptera</taxon>
        <taxon>Endopterygota</taxon>
        <taxon>Diptera</taxon>
        <taxon>Brachycera</taxon>
        <taxon>Muscomorpha</taxon>
        <taxon>Hippoboscoidea</taxon>
        <taxon>Glossinidae</taxon>
        <taxon>Glossina</taxon>
    </lineage>
</organism>
<dbReference type="FunFam" id="1.10.579.10:FF:000002">
    <property type="entry name" value="Deoxyribodipyrimidine photolyase"/>
    <property type="match status" value="1"/>
</dbReference>
<comment type="catalytic activity">
    <reaction evidence="12">
        <text>cyclobutadipyrimidine (in DNA) = 2 pyrimidine residues (in DNA).</text>
        <dbReference type="EC" id="4.1.99.3"/>
    </reaction>
</comment>
<proteinExistence type="inferred from homology"/>
<keyword evidence="16" id="KW-1185">Reference proteome</keyword>
<dbReference type="FunFam" id="1.25.40.80:FF:000004">
    <property type="entry name" value="Deoxyribodipyrimidine photolyase"/>
    <property type="match status" value="1"/>
</dbReference>
<dbReference type="InterPro" id="IPR036134">
    <property type="entry name" value="Crypto/Photolyase_FAD-like_sf"/>
</dbReference>
<evidence type="ECO:0000256" key="1">
    <source>
        <dbReference type="ARBA" id="ARBA00001974"/>
    </source>
</evidence>
<dbReference type="AlphaFoldDB" id="A0A9C5ZGN2"/>
<dbReference type="GO" id="GO:0003904">
    <property type="term" value="F:deoxyribodipyrimidine photo-lyase activity"/>
    <property type="evidence" value="ECO:0007669"/>
    <property type="project" value="UniProtKB-EC"/>
</dbReference>
<dbReference type="RefSeq" id="XP_037895799.1">
    <property type="nucleotide sequence ID" value="XM_038039871.1"/>
</dbReference>
<dbReference type="SUPFAM" id="SSF52425">
    <property type="entry name" value="Cryptochrome/photolyase, N-terminal domain"/>
    <property type="match status" value="1"/>
</dbReference>
<dbReference type="InterPro" id="IPR006050">
    <property type="entry name" value="DNA_photolyase_N"/>
</dbReference>
<keyword evidence="7" id="KW-0274">FAD</keyword>
<evidence type="ECO:0000256" key="9">
    <source>
        <dbReference type="ARBA" id="ARBA00023204"/>
    </source>
</evidence>
<protein>
    <recommendedName>
        <fullName evidence="4">Deoxyribodipyrimidine photo-lyase</fullName>
        <ecNumber evidence="3">4.1.99.3</ecNumber>
    </recommendedName>
    <alternativeName>
        <fullName evidence="11">DNA photolyase</fullName>
    </alternativeName>
    <alternativeName>
        <fullName evidence="14">Photoreactivating enzyme</fullName>
    </alternativeName>
</protein>
<dbReference type="InterPro" id="IPR052219">
    <property type="entry name" value="Photolyase_Class-2"/>
</dbReference>
<comment type="function">
    <text evidence="13">Involved in repair of UV radiation-induced DNA damage. Catalyzes the light-dependent monomerization (300-600 nm) of cyclobutyl pyrimidine dimers (in cis-syn configuration), which are formed between adjacent bases on the same DNA strand upon exposure to ultraviolet radiation.</text>
</comment>